<protein>
    <recommendedName>
        <fullName evidence="1">GP-PDE domain-containing protein</fullName>
    </recommendedName>
</protein>
<dbReference type="PANTHER" id="PTHR46211:SF1">
    <property type="entry name" value="GLYCEROPHOSPHODIESTER PHOSPHODIESTERASE, CYTOPLASMIC"/>
    <property type="match status" value="1"/>
</dbReference>
<dbReference type="PANTHER" id="PTHR46211">
    <property type="entry name" value="GLYCEROPHOSPHORYL DIESTER PHOSPHODIESTERASE"/>
    <property type="match status" value="1"/>
</dbReference>
<dbReference type="SUPFAM" id="SSF51695">
    <property type="entry name" value="PLC-like phosphodiesterases"/>
    <property type="match status" value="1"/>
</dbReference>
<name>A0A2T2X9S4_9FIRM</name>
<dbReference type="Pfam" id="PF03009">
    <property type="entry name" value="GDPD"/>
    <property type="match status" value="1"/>
</dbReference>
<dbReference type="Proteomes" id="UP000242699">
    <property type="component" value="Unassembled WGS sequence"/>
</dbReference>
<evidence type="ECO:0000259" key="1">
    <source>
        <dbReference type="PROSITE" id="PS51704"/>
    </source>
</evidence>
<proteinExistence type="predicted"/>
<feature type="domain" description="GP-PDE" evidence="1">
    <location>
        <begin position="10"/>
        <end position="234"/>
    </location>
</feature>
<dbReference type="PROSITE" id="PS51704">
    <property type="entry name" value="GP_PDE"/>
    <property type="match status" value="1"/>
</dbReference>
<sequence length="234" mass="26298">MFWGYKVFKPLVWAHRGFSAELPENGLEAFQQAYRVGAHGIECDVHVTRDGVVVITHDGSILVDNRPTSICDLNWEELRVLSRGSFIRFEDLTQLPDQGLINIELKEQGTLNGLLVDSVTGLIRRYQWQNRVVFSSFSRALLDLLNQRMTGCSLAALWASRLPAADEFRDLLPFVDGVHVLASYLTRKSLQAFQAAGYSVVIWDVTAQPELDRWIDAGVNGVIIDNPLWAAQGR</sequence>
<evidence type="ECO:0000313" key="2">
    <source>
        <dbReference type="EMBL" id="PSR31196.1"/>
    </source>
</evidence>
<accession>A0A2T2X9S4</accession>
<dbReference type="AlphaFoldDB" id="A0A2T2X9S4"/>
<dbReference type="EMBL" id="PXYT01000004">
    <property type="protein sequence ID" value="PSR31196.1"/>
    <property type="molecule type" value="Genomic_DNA"/>
</dbReference>
<dbReference type="CDD" id="cd08556">
    <property type="entry name" value="GDPD"/>
    <property type="match status" value="1"/>
</dbReference>
<dbReference type="Gene3D" id="3.20.20.190">
    <property type="entry name" value="Phosphatidylinositol (PI) phosphodiesterase"/>
    <property type="match status" value="1"/>
</dbReference>
<evidence type="ECO:0000313" key="3">
    <source>
        <dbReference type="Proteomes" id="UP000242699"/>
    </source>
</evidence>
<dbReference type="InterPro" id="IPR030395">
    <property type="entry name" value="GP_PDE_dom"/>
</dbReference>
<organism evidence="2 3">
    <name type="scientific">Sulfobacillus benefaciens</name>
    <dbReference type="NCBI Taxonomy" id="453960"/>
    <lineage>
        <taxon>Bacteria</taxon>
        <taxon>Bacillati</taxon>
        <taxon>Bacillota</taxon>
        <taxon>Clostridia</taxon>
        <taxon>Eubacteriales</taxon>
        <taxon>Clostridiales Family XVII. Incertae Sedis</taxon>
        <taxon>Sulfobacillus</taxon>
    </lineage>
</organism>
<dbReference type="GO" id="GO:0008081">
    <property type="term" value="F:phosphoric diester hydrolase activity"/>
    <property type="evidence" value="ECO:0007669"/>
    <property type="project" value="InterPro"/>
</dbReference>
<reference evidence="2 3" key="1">
    <citation type="journal article" date="2014" name="BMC Genomics">
        <title>Comparison of environmental and isolate Sulfobacillus genomes reveals diverse carbon, sulfur, nitrogen, and hydrogen metabolisms.</title>
        <authorList>
            <person name="Justice N.B."/>
            <person name="Norman A."/>
            <person name="Brown C.T."/>
            <person name="Singh A."/>
            <person name="Thomas B.C."/>
            <person name="Banfield J.F."/>
        </authorList>
    </citation>
    <scope>NUCLEOTIDE SEQUENCE [LARGE SCALE GENOMIC DNA]</scope>
    <source>
        <strain evidence="2">AMDSBA1</strain>
    </source>
</reference>
<gene>
    <name evidence="2" type="ORF">C7B43_03605</name>
</gene>
<dbReference type="GO" id="GO:0006629">
    <property type="term" value="P:lipid metabolic process"/>
    <property type="evidence" value="ECO:0007669"/>
    <property type="project" value="InterPro"/>
</dbReference>
<comment type="caution">
    <text evidence="2">The sequence shown here is derived from an EMBL/GenBank/DDBJ whole genome shotgun (WGS) entry which is preliminary data.</text>
</comment>
<dbReference type="InterPro" id="IPR017946">
    <property type="entry name" value="PLC-like_Pdiesterase_TIM-brl"/>
</dbReference>